<dbReference type="RefSeq" id="WP_157185451.1">
    <property type="nucleotide sequence ID" value="NZ_JACHIT010000002.1"/>
</dbReference>
<feature type="region of interest" description="Disordered" evidence="1">
    <location>
        <begin position="35"/>
        <end position="55"/>
    </location>
</feature>
<name>A0A7W9PLB3_9NOCA</name>
<accession>A0A7W9PLB3</accession>
<dbReference type="EMBL" id="JACHIT010000002">
    <property type="protein sequence ID" value="MBB5917714.1"/>
    <property type="molecule type" value="Genomic_DNA"/>
</dbReference>
<evidence type="ECO:0000313" key="2">
    <source>
        <dbReference type="EMBL" id="MBB5917714.1"/>
    </source>
</evidence>
<evidence type="ECO:0000313" key="3">
    <source>
        <dbReference type="Proteomes" id="UP000540412"/>
    </source>
</evidence>
<organism evidence="2 3">
    <name type="scientific">Nocardia transvalensis</name>
    <dbReference type="NCBI Taxonomy" id="37333"/>
    <lineage>
        <taxon>Bacteria</taxon>
        <taxon>Bacillati</taxon>
        <taxon>Actinomycetota</taxon>
        <taxon>Actinomycetes</taxon>
        <taxon>Mycobacteriales</taxon>
        <taxon>Nocardiaceae</taxon>
        <taxon>Nocardia</taxon>
    </lineage>
</organism>
<reference evidence="2 3" key="1">
    <citation type="submission" date="2020-08" db="EMBL/GenBank/DDBJ databases">
        <title>Sequencing the genomes of 1000 actinobacteria strains.</title>
        <authorList>
            <person name="Klenk H.-P."/>
        </authorList>
    </citation>
    <scope>NUCLEOTIDE SEQUENCE [LARGE SCALE GENOMIC DNA]</scope>
    <source>
        <strain evidence="2 3">DSM 43582</strain>
    </source>
</reference>
<proteinExistence type="predicted"/>
<protein>
    <submittedName>
        <fullName evidence="2">Uncharacterized protein</fullName>
    </submittedName>
</protein>
<dbReference type="Proteomes" id="UP000540412">
    <property type="component" value="Unassembled WGS sequence"/>
</dbReference>
<comment type="caution">
    <text evidence="2">The sequence shown here is derived from an EMBL/GenBank/DDBJ whole genome shotgun (WGS) entry which is preliminary data.</text>
</comment>
<gene>
    <name evidence="2" type="ORF">BJY24_006626</name>
</gene>
<keyword evidence="3" id="KW-1185">Reference proteome</keyword>
<dbReference type="AlphaFoldDB" id="A0A7W9PLB3"/>
<evidence type="ECO:0000256" key="1">
    <source>
        <dbReference type="SAM" id="MobiDB-lite"/>
    </source>
</evidence>
<feature type="compositionally biased region" description="Gly residues" evidence="1">
    <location>
        <begin position="35"/>
        <end position="47"/>
    </location>
</feature>
<sequence length="55" mass="5497">MYSTFAEYFGVLGRDVLGIGEAVLSFVEHIIGIGGSGPGGHGGGGAYPPGQYPLA</sequence>